<dbReference type="Proteomes" id="UP000186583">
    <property type="component" value="Unassembled WGS sequence"/>
</dbReference>
<gene>
    <name evidence="2" type="ORF">CCHL11_04188</name>
</gene>
<dbReference type="Pfam" id="PF00561">
    <property type="entry name" value="Abhydrolase_1"/>
    <property type="match status" value="1"/>
</dbReference>
<dbReference type="PANTHER" id="PTHR43689:SF8">
    <property type="entry name" value="ALPHA_BETA-HYDROLASES SUPERFAMILY PROTEIN"/>
    <property type="match status" value="1"/>
</dbReference>
<dbReference type="InterPro" id="IPR029058">
    <property type="entry name" value="AB_hydrolase_fold"/>
</dbReference>
<dbReference type="InterPro" id="IPR000073">
    <property type="entry name" value="AB_hydrolase_1"/>
</dbReference>
<proteinExistence type="predicted"/>
<reference evidence="2 3" key="1">
    <citation type="submission" date="2016-11" db="EMBL/GenBank/DDBJ databases">
        <title>Draft Genome Assembly of Colletotrichum chlorophyti a pathogen of herbaceous plants.</title>
        <authorList>
            <person name="Gan P."/>
            <person name="Narusaka M."/>
            <person name="Tsushima A."/>
            <person name="Narusaka Y."/>
            <person name="Takano Y."/>
            <person name="Shirasu K."/>
        </authorList>
    </citation>
    <scope>NUCLEOTIDE SEQUENCE [LARGE SCALE GENOMIC DNA]</scope>
    <source>
        <strain evidence="2 3">NTL11</strain>
    </source>
</reference>
<feature type="domain" description="AB hydrolase-1" evidence="1">
    <location>
        <begin position="98"/>
        <end position="235"/>
    </location>
</feature>
<dbReference type="Gene3D" id="3.40.50.1820">
    <property type="entry name" value="alpha/beta hydrolase"/>
    <property type="match status" value="1"/>
</dbReference>
<dbReference type="STRING" id="708187.A0A1Q8RP98"/>
<evidence type="ECO:0000259" key="1">
    <source>
        <dbReference type="Pfam" id="PF00561"/>
    </source>
</evidence>
<comment type="caution">
    <text evidence="2">The sequence shown here is derived from an EMBL/GenBank/DDBJ whole genome shotgun (WGS) entry which is preliminary data.</text>
</comment>
<name>A0A1Q8RP98_9PEZI</name>
<evidence type="ECO:0000313" key="3">
    <source>
        <dbReference type="Proteomes" id="UP000186583"/>
    </source>
</evidence>
<dbReference type="AlphaFoldDB" id="A0A1Q8RP98"/>
<dbReference type="SUPFAM" id="SSF53474">
    <property type="entry name" value="alpha/beta-Hydrolases"/>
    <property type="match status" value="1"/>
</dbReference>
<dbReference type="OrthoDB" id="408373at2759"/>
<accession>A0A1Q8RP98</accession>
<organism evidence="2 3">
    <name type="scientific">Colletotrichum chlorophyti</name>
    <dbReference type="NCBI Taxonomy" id="708187"/>
    <lineage>
        <taxon>Eukaryota</taxon>
        <taxon>Fungi</taxon>
        <taxon>Dikarya</taxon>
        <taxon>Ascomycota</taxon>
        <taxon>Pezizomycotina</taxon>
        <taxon>Sordariomycetes</taxon>
        <taxon>Hypocreomycetidae</taxon>
        <taxon>Glomerellales</taxon>
        <taxon>Glomerellaceae</taxon>
        <taxon>Colletotrichum</taxon>
    </lineage>
</organism>
<evidence type="ECO:0000313" key="2">
    <source>
        <dbReference type="EMBL" id="OLN86160.1"/>
    </source>
</evidence>
<sequence>MKDRLLDNHLPHIGFGLAAVAAATYLVYVSRPAAPAPAPANDVRKTARSPKRTLLPKLSTLGRDALPYPPDALPGARDVATAYGNLRVYEWGPEAGERVLLLHGIGTPCIALGGMAREFVERGWRVMTFDFFGRGYSDAPIDVAYDIRLYTTQILLALASSPLPGWTGNDAFHLLGYSLGGAVAASFASANPHLVRSLTLVAPGGLIRSAAHVGWRSRVLYNSPWIPETLRRWAVGRRLRPADPRTEGDVPEKETVDDDEGEVVDWDSVRLVGGGRIGEVVGWQIATHPGYVTSYMSTIRHAPVYDRGGEEWAVLGEVLEARRRGDGGGEAGLRKGRLLFVLGEGDEIVVQGETVWDARRVLGEDAVEVVVLKAGHEVGVTKGREIVGAVVSAWERKD</sequence>
<protein>
    <submittedName>
        <fullName evidence="2">Lipase 1-like protein 1</fullName>
    </submittedName>
</protein>
<dbReference type="PANTHER" id="PTHR43689">
    <property type="entry name" value="HYDROLASE"/>
    <property type="match status" value="1"/>
</dbReference>
<dbReference type="EMBL" id="MPGH01000132">
    <property type="protein sequence ID" value="OLN86160.1"/>
    <property type="molecule type" value="Genomic_DNA"/>
</dbReference>
<dbReference type="PRINTS" id="PR00111">
    <property type="entry name" value="ABHYDROLASE"/>
</dbReference>
<keyword evidence="3" id="KW-1185">Reference proteome</keyword>